<feature type="transmembrane region" description="Helical" evidence="3">
    <location>
        <begin position="68"/>
        <end position="90"/>
    </location>
</feature>
<feature type="region of interest" description="Disordered" evidence="2">
    <location>
        <begin position="1"/>
        <end position="66"/>
    </location>
</feature>
<protein>
    <submittedName>
        <fullName evidence="5">Peptidyl-prolyl cis-trans isomerase B (Cyclophilin B)</fullName>
    </submittedName>
</protein>
<dbReference type="AlphaFoldDB" id="A0A1H7QEU3"/>
<name>A0A1H7QEU3_9NOCA</name>
<dbReference type="EMBL" id="FOAW01000009">
    <property type="protein sequence ID" value="SEL46164.1"/>
    <property type="molecule type" value="Genomic_DNA"/>
</dbReference>
<dbReference type="InterPro" id="IPR044666">
    <property type="entry name" value="Cyclophilin_A-like"/>
</dbReference>
<keyword evidence="3" id="KW-1133">Transmembrane helix</keyword>
<organism evidence="5 6">
    <name type="scientific">Rhodococcus maanshanensis</name>
    <dbReference type="NCBI Taxonomy" id="183556"/>
    <lineage>
        <taxon>Bacteria</taxon>
        <taxon>Bacillati</taxon>
        <taxon>Actinomycetota</taxon>
        <taxon>Actinomycetes</taxon>
        <taxon>Mycobacteriales</taxon>
        <taxon>Nocardiaceae</taxon>
        <taxon>Rhodococcus</taxon>
    </lineage>
</organism>
<dbReference type="PROSITE" id="PS50072">
    <property type="entry name" value="CSA_PPIASE_2"/>
    <property type="match status" value="1"/>
</dbReference>
<feature type="domain" description="PPIase cyclophilin-type" evidence="4">
    <location>
        <begin position="165"/>
        <end position="324"/>
    </location>
</feature>
<reference evidence="6" key="1">
    <citation type="submission" date="2016-10" db="EMBL/GenBank/DDBJ databases">
        <authorList>
            <person name="Varghese N."/>
            <person name="Submissions S."/>
        </authorList>
    </citation>
    <scope>NUCLEOTIDE SEQUENCE [LARGE SCALE GENOMIC DNA]</scope>
    <source>
        <strain evidence="6">DSM 44675</strain>
    </source>
</reference>
<evidence type="ECO:0000313" key="5">
    <source>
        <dbReference type="EMBL" id="SEL46164.1"/>
    </source>
</evidence>
<dbReference type="CDD" id="cd00317">
    <property type="entry name" value="cyclophilin"/>
    <property type="match status" value="1"/>
</dbReference>
<gene>
    <name evidence="5" type="ORF">SAMN05444583_109135</name>
</gene>
<feature type="region of interest" description="Disordered" evidence="2">
    <location>
        <begin position="93"/>
        <end position="119"/>
    </location>
</feature>
<dbReference type="PANTHER" id="PTHR45625:SF3">
    <property type="entry name" value="PEPTIDYL-PROLYL CIS-TRANS ISOMERASE B-RELATED"/>
    <property type="match status" value="1"/>
</dbReference>
<keyword evidence="3" id="KW-0472">Membrane</keyword>
<feature type="compositionally biased region" description="Polar residues" evidence="2">
    <location>
        <begin position="93"/>
        <end position="112"/>
    </location>
</feature>
<dbReference type="Proteomes" id="UP000198677">
    <property type="component" value="Unassembled WGS sequence"/>
</dbReference>
<proteinExistence type="predicted"/>
<sequence length="326" mass="33849">MADSLSDQTQPYCEPEASPETATMPEASPEEKRYAAVPTNEQRRQAAKRKLERQLEHRAERARKRKQMTIGASALGVVLVVAAGAFIYSLTNGDDASEGSDTSTAAAETQTPGVMPAGRSQALPATVDCAYTPDGTPPAKPANLPAGTGVSAEGTVTVNLESDQGPIGLTLDRAKSPCTVNSMVSLVQQGYLNDTPCHRLSTSGLKILQCGDPTGMGTGGPGYGYENEFPTDQYNPDDPNLGEPVTYPRGTIAMANTGQPGSNGSQFFLVYDDSPLPPMYTVFGTISDEGLATIEKVAAAGDDGSMSAGGGKPNLPIKITTASVAA</sequence>
<evidence type="ECO:0000256" key="1">
    <source>
        <dbReference type="ARBA" id="ARBA00002388"/>
    </source>
</evidence>
<dbReference type="Pfam" id="PF00160">
    <property type="entry name" value="Pro_isomerase"/>
    <property type="match status" value="1"/>
</dbReference>
<dbReference type="PANTHER" id="PTHR45625">
    <property type="entry name" value="PEPTIDYL-PROLYL CIS-TRANS ISOMERASE-RELATED"/>
    <property type="match status" value="1"/>
</dbReference>
<evidence type="ECO:0000259" key="4">
    <source>
        <dbReference type="PROSITE" id="PS50072"/>
    </source>
</evidence>
<evidence type="ECO:0000256" key="3">
    <source>
        <dbReference type="SAM" id="Phobius"/>
    </source>
</evidence>
<feature type="compositionally biased region" description="Polar residues" evidence="2">
    <location>
        <begin position="1"/>
        <end position="11"/>
    </location>
</feature>
<dbReference type="Gene3D" id="2.40.100.10">
    <property type="entry name" value="Cyclophilin-like"/>
    <property type="match status" value="1"/>
</dbReference>
<evidence type="ECO:0000256" key="2">
    <source>
        <dbReference type="SAM" id="MobiDB-lite"/>
    </source>
</evidence>
<keyword evidence="6" id="KW-1185">Reference proteome</keyword>
<evidence type="ECO:0000313" key="6">
    <source>
        <dbReference type="Proteomes" id="UP000198677"/>
    </source>
</evidence>
<dbReference type="InterPro" id="IPR029000">
    <property type="entry name" value="Cyclophilin-like_dom_sf"/>
</dbReference>
<keyword evidence="5" id="KW-0413">Isomerase</keyword>
<dbReference type="GO" id="GO:0003755">
    <property type="term" value="F:peptidyl-prolyl cis-trans isomerase activity"/>
    <property type="evidence" value="ECO:0007669"/>
    <property type="project" value="InterPro"/>
</dbReference>
<keyword evidence="3" id="KW-0812">Transmembrane</keyword>
<accession>A0A1H7QEU3</accession>
<dbReference type="InterPro" id="IPR002130">
    <property type="entry name" value="Cyclophilin-type_PPIase_dom"/>
</dbReference>
<comment type="function">
    <text evidence="1">PPIases accelerate the folding of proteins. It catalyzes the cis-trans isomerization of proline imidic peptide bonds in oligopeptides.</text>
</comment>
<dbReference type="SUPFAM" id="SSF50891">
    <property type="entry name" value="Cyclophilin-like"/>
    <property type="match status" value="1"/>
</dbReference>